<name>A0A7W0HKE9_9BACT</name>
<protein>
    <submittedName>
        <fullName evidence="2">IMP dehydrogenase/GMP reductase</fullName>
    </submittedName>
</protein>
<keyword evidence="1" id="KW-1133">Transmembrane helix</keyword>
<evidence type="ECO:0000256" key="1">
    <source>
        <dbReference type="SAM" id="Phobius"/>
    </source>
</evidence>
<reference evidence="2 3" key="1">
    <citation type="submission" date="2020-07" db="EMBL/GenBank/DDBJ databases">
        <title>Genomic Encyclopedia of Type Strains, Phase IV (KMG-IV): sequencing the most valuable type-strain genomes for metagenomic binning, comparative biology and taxonomic classification.</title>
        <authorList>
            <person name="Goeker M."/>
        </authorList>
    </citation>
    <scope>NUCLEOTIDE SEQUENCE [LARGE SCALE GENOMIC DNA]</scope>
    <source>
        <strain evidence="2 3">DSM 17721</strain>
    </source>
</reference>
<proteinExistence type="predicted"/>
<evidence type="ECO:0000313" key="3">
    <source>
        <dbReference type="Proteomes" id="UP000525298"/>
    </source>
</evidence>
<gene>
    <name evidence="2" type="ORF">HNR65_001444</name>
</gene>
<feature type="transmembrane region" description="Helical" evidence="1">
    <location>
        <begin position="68"/>
        <end position="88"/>
    </location>
</feature>
<feature type="transmembrane region" description="Helical" evidence="1">
    <location>
        <begin position="37"/>
        <end position="62"/>
    </location>
</feature>
<keyword evidence="3" id="KW-1185">Reference proteome</keyword>
<accession>A0A7W0HKE9</accession>
<comment type="caution">
    <text evidence="2">The sequence shown here is derived from an EMBL/GenBank/DDBJ whole genome shotgun (WGS) entry which is preliminary data.</text>
</comment>
<keyword evidence="1" id="KW-0812">Transmembrane</keyword>
<dbReference type="EMBL" id="JACDUS010000003">
    <property type="protein sequence ID" value="MBA2881118.1"/>
    <property type="molecule type" value="Genomic_DNA"/>
</dbReference>
<evidence type="ECO:0000313" key="2">
    <source>
        <dbReference type="EMBL" id="MBA2881118.1"/>
    </source>
</evidence>
<keyword evidence="1" id="KW-0472">Membrane</keyword>
<dbReference type="Proteomes" id="UP000525298">
    <property type="component" value="Unassembled WGS sequence"/>
</dbReference>
<organism evidence="2 3">
    <name type="scientific">Desulfosalsimonas propionicica</name>
    <dbReference type="NCBI Taxonomy" id="332175"/>
    <lineage>
        <taxon>Bacteria</taxon>
        <taxon>Pseudomonadati</taxon>
        <taxon>Thermodesulfobacteriota</taxon>
        <taxon>Desulfobacteria</taxon>
        <taxon>Desulfobacterales</taxon>
        <taxon>Desulfosalsimonadaceae</taxon>
        <taxon>Desulfosalsimonas</taxon>
    </lineage>
</organism>
<dbReference type="AlphaFoldDB" id="A0A7W0HKE9"/>
<dbReference type="RefSeq" id="WP_181550772.1">
    <property type="nucleotide sequence ID" value="NZ_JACDUS010000003.1"/>
</dbReference>
<sequence length="196" mass="21901">MVYKKSVDIRQAEDLLAPAERGVILLPVSAIRESDHAFFWAAFFLAISACLLGSAAALMATAYEHQPFIIMIEAFGAMFLIFFAAFLFRGMQIRRKSRAREQRRLARQIVYPYAENGGHKQEFETSRLQDTIRKEFGDGNARSRQEVIGILSGMSTEDVDVGTLNEVVDTLVKAGLFTETENNGKTLLAYNKPAEA</sequence>